<dbReference type="EMBL" id="AMGW01000001">
    <property type="protein sequence ID" value="EXJ64018.1"/>
    <property type="molecule type" value="Genomic_DNA"/>
</dbReference>
<organism evidence="1 2">
    <name type="scientific">Cladophialophora yegresii CBS 114405</name>
    <dbReference type="NCBI Taxonomy" id="1182544"/>
    <lineage>
        <taxon>Eukaryota</taxon>
        <taxon>Fungi</taxon>
        <taxon>Dikarya</taxon>
        <taxon>Ascomycota</taxon>
        <taxon>Pezizomycotina</taxon>
        <taxon>Eurotiomycetes</taxon>
        <taxon>Chaetothyriomycetidae</taxon>
        <taxon>Chaetothyriales</taxon>
        <taxon>Herpotrichiellaceae</taxon>
        <taxon>Cladophialophora</taxon>
    </lineage>
</organism>
<evidence type="ECO:0000313" key="1">
    <source>
        <dbReference type="EMBL" id="EXJ64018.1"/>
    </source>
</evidence>
<comment type="caution">
    <text evidence="1">The sequence shown here is derived from an EMBL/GenBank/DDBJ whole genome shotgun (WGS) entry which is preliminary data.</text>
</comment>
<sequence length="164" mass="19084">MCSHLNSLIPPSIATDLHQDFWRHRRGCARCGGRHNKHSHEYQTAKCCLEHLIKNRNVLEKPRKGAKAVDDKPVQPARPKKLLSDAQRERLWRKHHDAQLAKGHICREYEMDDDFDAGGKTGQLKHAYFRDNRAKVYDEDAVVVMEEDDSIYEQLVVFTKKILI</sequence>
<dbReference type="VEuPathDB" id="FungiDB:A1O7_00353"/>
<name>W9W7T2_9EURO</name>
<accession>W9W7T2</accession>
<protein>
    <submittedName>
        <fullName evidence="1">Uncharacterized protein</fullName>
    </submittedName>
</protein>
<dbReference type="GeneID" id="19174970"/>
<proteinExistence type="predicted"/>
<dbReference type="RefSeq" id="XP_007752585.1">
    <property type="nucleotide sequence ID" value="XM_007754395.1"/>
</dbReference>
<gene>
    <name evidence="1" type="ORF">A1O7_00353</name>
</gene>
<dbReference type="AlphaFoldDB" id="W9W7T2"/>
<reference evidence="1 2" key="1">
    <citation type="submission" date="2013-03" db="EMBL/GenBank/DDBJ databases">
        <title>The Genome Sequence of Cladophialophora yegresii CBS 114405.</title>
        <authorList>
            <consortium name="The Broad Institute Genomics Platform"/>
            <person name="Cuomo C."/>
            <person name="de Hoog S."/>
            <person name="Gorbushina A."/>
            <person name="Walker B."/>
            <person name="Young S.K."/>
            <person name="Zeng Q."/>
            <person name="Gargeya S."/>
            <person name="Fitzgerald M."/>
            <person name="Haas B."/>
            <person name="Abouelleil A."/>
            <person name="Allen A.W."/>
            <person name="Alvarado L."/>
            <person name="Arachchi H.M."/>
            <person name="Berlin A.M."/>
            <person name="Chapman S.B."/>
            <person name="Gainer-Dewar J."/>
            <person name="Goldberg J."/>
            <person name="Griggs A."/>
            <person name="Gujja S."/>
            <person name="Hansen M."/>
            <person name="Howarth C."/>
            <person name="Imamovic A."/>
            <person name="Ireland A."/>
            <person name="Larimer J."/>
            <person name="McCowan C."/>
            <person name="Murphy C."/>
            <person name="Pearson M."/>
            <person name="Poon T.W."/>
            <person name="Priest M."/>
            <person name="Roberts A."/>
            <person name="Saif S."/>
            <person name="Shea T."/>
            <person name="Sisk P."/>
            <person name="Sykes S."/>
            <person name="Wortman J."/>
            <person name="Nusbaum C."/>
            <person name="Birren B."/>
        </authorList>
    </citation>
    <scope>NUCLEOTIDE SEQUENCE [LARGE SCALE GENOMIC DNA]</scope>
    <source>
        <strain evidence="1 2">CBS 114405</strain>
    </source>
</reference>
<dbReference type="Proteomes" id="UP000019473">
    <property type="component" value="Unassembled WGS sequence"/>
</dbReference>
<dbReference type="OrthoDB" id="4117293at2759"/>
<keyword evidence="2" id="KW-1185">Reference proteome</keyword>
<evidence type="ECO:0000313" key="2">
    <source>
        <dbReference type="Proteomes" id="UP000019473"/>
    </source>
</evidence>
<dbReference type="HOGENOM" id="CLU_144909_0_0_1"/>